<dbReference type="Gene3D" id="4.10.800.10">
    <property type="entry name" value="Thyroglobulin type-1"/>
    <property type="match status" value="1"/>
</dbReference>
<dbReference type="SUPFAM" id="SSF57610">
    <property type="entry name" value="Thyroglobulin type-1 domain"/>
    <property type="match status" value="1"/>
</dbReference>
<evidence type="ECO:0000256" key="2">
    <source>
        <dbReference type="PROSITE-ProRule" id="PRU00500"/>
    </source>
</evidence>
<keyword evidence="1 2" id="KW-1015">Disulfide bond</keyword>
<comment type="caution">
    <text evidence="4">The sequence shown here is derived from an EMBL/GenBank/DDBJ whole genome shotgun (WGS) entry which is preliminary data.</text>
</comment>
<dbReference type="CDD" id="cd00191">
    <property type="entry name" value="TY"/>
    <property type="match status" value="1"/>
</dbReference>
<evidence type="ECO:0000259" key="3">
    <source>
        <dbReference type="PROSITE" id="PS51162"/>
    </source>
</evidence>
<gene>
    <name evidence="4" type="ORF">KIN20_003067</name>
</gene>
<feature type="domain" description="Thyroglobulin type-1" evidence="3">
    <location>
        <begin position="1"/>
        <end position="96"/>
    </location>
</feature>
<dbReference type="InterPro" id="IPR036857">
    <property type="entry name" value="Thyroglobulin_1_sf"/>
</dbReference>
<dbReference type="Proteomes" id="UP001196413">
    <property type="component" value="Unassembled WGS sequence"/>
</dbReference>
<dbReference type="SMART" id="SM00211">
    <property type="entry name" value="TY"/>
    <property type="match status" value="1"/>
</dbReference>
<dbReference type="AlphaFoldDB" id="A0AAD5LW60"/>
<accession>A0AAD5LW60</accession>
<dbReference type="PROSITE" id="PS51162">
    <property type="entry name" value="THYROGLOBULIN_1_2"/>
    <property type="match status" value="1"/>
</dbReference>
<organism evidence="4 5">
    <name type="scientific">Parelaphostrongylus tenuis</name>
    <name type="common">Meningeal worm</name>
    <dbReference type="NCBI Taxonomy" id="148309"/>
    <lineage>
        <taxon>Eukaryota</taxon>
        <taxon>Metazoa</taxon>
        <taxon>Ecdysozoa</taxon>
        <taxon>Nematoda</taxon>
        <taxon>Chromadorea</taxon>
        <taxon>Rhabditida</taxon>
        <taxon>Rhabditina</taxon>
        <taxon>Rhabditomorpha</taxon>
        <taxon>Strongyloidea</taxon>
        <taxon>Metastrongylidae</taxon>
        <taxon>Parelaphostrongylus</taxon>
    </lineage>
</organism>
<evidence type="ECO:0000256" key="1">
    <source>
        <dbReference type="ARBA" id="ARBA00023157"/>
    </source>
</evidence>
<reference evidence="4" key="1">
    <citation type="submission" date="2021-06" db="EMBL/GenBank/DDBJ databases">
        <title>Parelaphostrongylus tenuis whole genome reference sequence.</title>
        <authorList>
            <person name="Garwood T.J."/>
            <person name="Larsen P.A."/>
            <person name="Fountain-Jones N.M."/>
            <person name="Garbe J.R."/>
            <person name="Macchietto M.G."/>
            <person name="Kania S.A."/>
            <person name="Gerhold R.W."/>
            <person name="Richards J.E."/>
            <person name="Wolf T.M."/>
        </authorList>
    </citation>
    <scope>NUCLEOTIDE SEQUENCE</scope>
    <source>
        <strain evidence="4">MNPRO001-30</strain>
        <tissue evidence="4">Meninges</tissue>
    </source>
</reference>
<dbReference type="EMBL" id="JAHQIW010000397">
    <property type="protein sequence ID" value="KAJ1347897.1"/>
    <property type="molecule type" value="Genomic_DNA"/>
</dbReference>
<evidence type="ECO:0000313" key="5">
    <source>
        <dbReference type="Proteomes" id="UP001196413"/>
    </source>
</evidence>
<feature type="non-terminal residue" evidence="4">
    <location>
        <position position="126"/>
    </location>
</feature>
<evidence type="ECO:0000313" key="4">
    <source>
        <dbReference type="EMBL" id="KAJ1347897.1"/>
    </source>
</evidence>
<protein>
    <recommendedName>
        <fullName evidence="3">Thyroglobulin type-1 domain-containing protein</fullName>
    </recommendedName>
</protein>
<dbReference type="InterPro" id="IPR000716">
    <property type="entry name" value="Thyroglobulin_1"/>
</dbReference>
<name>A0AAD5LW60_PARTN</name>
<feature type="disulfide bond" evidence="2">
    <location>
        <begin position="37"/>
        <end position="44"/>
    </location>
</feature>
<proteinExistence type="predicted"/>
<comment type="caution">
    <text evidence="2">Lacks conserved residue(s) required for the propagation of feature annotation.</text>
</comment>
<sequence length="126" mass="14319">CARRRRLVLDQSAQNELLGLIIPQCEPDGMYYRKRQCRVGTESCWCVTPLGRRVNGIGTECESRRMKQENMAMKAVKLRDELIRGKICEEYRDGDCPTSSGEKPHRVAVSLRFGLPTALEVLCTSK</sequence>
<dbReference type="Pfam" id="PF00086">
    <property type="entry name" value="Thyroglobulin_1"/>
    <property type="match status" value="1"/>
</dbReference>
<keyword evidence="5" id="KW-1185">Reference proteome</keyword>